<accession>A0AAN9GAX8</accession>
<evidence type="ECO:0000313" key="2">
    <source>
        <dbReference type="EMBL" id="KAK7100250.1"/>
    </source>
</evidence>
<evidence type="ECO:0000313" key="3">
    <source>
        <dbReference type="Proteomes" id="UP001374579"/>
    </source>
</evidence>
<sequence length="761" mass="84831">MANYGTSTLEDVPCVQYIMDELLQKIEDQQENDGELVLYEESETSTQQPSDQFKEIKGVTGSLSGLGEGIEYLHDNTHAQQEEVLCLCQELPTSKQLDGLEIKGGQQDELKCPDGVPTLHGYTTEYVPPDTAALNSQEKTNTTASNVSATMGNGDVDRVLENMNKSPKDLMSENPADNDYLPSSCPISLQREEDLLSEKEKSFLVFLDDMRNLTTKDKETRKDQPRRNFPRQQLPPKKTEEKGISCGQTPHHDKPLMHVLLDSQDVQPYQQYSQGDGDGEIGLAYNGCPDASVVPSSTKSLGIVGTKTTIQAMESCFVEPMEDAEVKDDDFIVEKGVLRSPVSHLSSMEDSAGTGNEAENFVEAANTIVQKLLAAAIEVTVADNETHDEDDAEFPHIGMRPPSTELADHMQNEHERPQIDSTDFDLTETFDGETEHCKGLYTLNVENVRSDQKVKYEGAHLTHHSALPGMEFTTFGKIEPGEPPDTTTVNKIAGEQVVRIDETEDTGDSLAQTDTFQNVSRMTEESPFTSSYCDLNENQMTTFEVCETDLVPDYKDREHFNLDQAKTLDQTEQNASTVIIVETNHQPRYGSEMQSYLGKQESPGLCAQEVPTTESNPKAFVEQEPPGYIAQECQSDTDVVTMHESFTSHSKELAPNRLMSSEDCLVPDQLTNMQESQQEEFIAEDSFYEDAGGKIKELKYPSPSFKWKYRPSCDEEEEGLTTPSDVEPALGNIQPLMTGLCNRSRRVGLSRKQKVKRLHNM</sequence>
<organism evidence="2 3">
    <name type="scientific">Littorina saxatilis</name>
    <dbReference type="NCBI Taxonomy" id="31220"/>
    <lineage>
        <taxon>Eukaryota</taxon>
        <taxon>Metazoa</taxon>
        <taxon>Spiralia</taxon>
        <taxon>Lophotrochozoa</taxon>
        <taxon>Mollusca</taxon>
        <taxon>Gastropoda</taxon>
        <taxon>Caenogastropoda</taxon>
        <taxon>Littorinimorpha</taxon>
        <taxon>Littorinoidea</taxon>
        <taxon>Littorinidae</taxon>
        <taxon>Littorina</taxon>
    </lineage>
</organism>
<name>A0AAN9GAX8_9CAEN</name>
<dbReference type="EMBL" id="JBAMIC010000011">
    <property type="protein sequence ID" value="KAK7100250.1"/>
    <property type="molecule type" value="Genomic_DNA"/>
</dbReference>
<protein>
    <submittedName>
        <fullName evidence="2">Uncharacterized protein</fullName>
    </submittedName>
</protein>
<reference evidence="2 3" key="1">
    <citation type="submission" date="2024-02" db="EMBL/GenBank/DDBJ databases">
        <title>Chromosome-scale genome assembly of the rough periwinkle Littorina saxatilis.</title>
        <authorList>
            <person name="De Jode A."/>
            <person name="Faria R."/>
            <person name="Formenti G."/>
            <person name="Sims Y."/>
            <person name="Smith T.P."/>
            <person name="Tracey A."/>
            <person name="Wood J.M.D."/>
            <person name="Zagrodzka Z.B."/>
            <person name="Johannesson K."/>
            <person name="Butlin R.K."/>
            <person name="Leder E.H."/>
        </authorList>
    </citation>
    <scope>NUCLEOTIDE SEQUENCE [LARGE SCALE GENOMIC DNA]</scope>
    <source>
        <strain evidence="2">Snail1</strain>
        <tissue evidence="2">Muscle</tissue>
    </source>
</reference>
<evidence type="ECO:0000256" key="1">
    <source>
        <dbReference type="SAM" id="MobiDB-lite"/>
    </source>
</evidence>
<proteinExistence type="predicted"/>
<dbReference type="AlphaFoldDB" id="A0AAN9GAX8"/>
<feature type="compositionally biased region" description="Basic and acidic residues" evidence="1">
    <location>
        <begin position="215"/>
        <end position="226"/>
    </location>
</feature>
<comment type="caution">
    <text evidence="2">The sequence shown here is derived from an EMBL/GenBank/DDBJ whole genome shotgun (WGS) entry which is preliminary data.</text>
</comment>
<feature type="region of interest" description="Disordered" evidence="1">
    <location>
        <begin position="215"/>
        <end position="247"/>
    </location>
</feature>
<dbReference type="Proteomes" id="UP001374579">
    <property type="component" value="Unassembled WGS sequence"/>
</dbReference>
<keyword evidence="3" id="KW-1185">Reference proteome</keyword>
<gene>
    <name evidence="2" type="ORF">V1264_023234</name>
</gene>